<comment type="caution">
    <text evidence="10">The sequence shown here is derived from an EMBL/GenBank/DDBJ whole genome shotgun (WGS) entry which is preliminary data.</text>
</comment>
<evidence type="ECO:0000256" key="6">
    <source>
        <dbReference type="ARBA" id="ARBA00022970"/>
    </source>
</evidence>
<evidence type="ECO:0000256" key="7">
    <source>
        <dbReference type="ARBA" id="ARBA00022989"/>
    </source>
</evidence>
<feature type="transmembrane region" description="Helical" evidence="9">
    <location>
        <begin position="86"/>
        <end position="109"/>
    </location>
</feature>
<dbReference type="HAMAP" id="MF_01582">
    <property type="entry name" value="Ser_Thr_transp_SstT"/>
    <property type="match status" value="1"/>
</dbReference>
<evidence type="ECO:0000313" key="11">
    <source>
        <dbReference type="Proteomes" id="UP000004594"/>
    </source>
</evidence>
<evidence type="ECO:0000256" key="9">
    <source>
        <dbReference type="HAMAP-Rule" id="MF_01582"/>
    </source>
</evidence>
<dbReference type="InterPro" id="IPR001991">
    <property type="entry name" value="Na-dicarboxylate_symporter"/>
</dbReference>
<feature type="transmembrane region" description="Helical" evidence="9">
    <location>
        <begin position="292"/>
        <end position="319"/>
    </location>
</feature>
<dbReference type="PANTHER" id="PTHR42865">
    <property type="entry name" value="PROTON/GLUTAMATE-ASPARTATE SYMPORTER"/>
    <property type="match status" value="1"/>
</dbReference>
<dbReference type="SUPFAM" id="SSF118215">
    <property type="entry name" value="Proton glutamate symport protein"/>
    <property type="match status" value="1"/>
</dbReference>
<feature type="transmembrane region" description="Helical" evidence="9">
    <location>
        <begin position="146"/>
        <end position="167"/>
    </location>
</feature>
<comment type="similarity">
    <text evidence="9">Belongs to the dicarboxylate/amino acid:cation symporter (DAACS) (TC 2.A.23) family.</text>
</comment>
<feature type="transmembrane region" description="Helical" evidence="9">
    <location>
        <begin position="331"/>
        <end position="356"/>
    </location>
</feature>
<dbReference type="Proteomes" id="UP000004594">
    <property type="component" value="Unassembled WGS sequence"/>
</dbReference>
<keyword evidence="3 9" id="KW-1003">Cell membrane</keyword>
<dbReference type="EMBL" id="AENT01000025">
    <property type="protein sequence ID" value="EFR42386.1"/>
    <property type="molecule type" value="Genomic_DNA"/>
</dbReference>
<keyword evidence="4 9" id="KW-0812">Transmembrane</keyword>
<proteinExistence type="inferred from homology"/>
<organism evidence="10 11">
    <name type="scientific">Dialister micraerophilus UPII 345-E</name>
    <dbReference type="NCBI Taxonomy" id="910314"/>
    <lineage>
        <taxon>Bacteria</taxon>
        <taxon>Bacillati</taxon>
        <taxon>Bacillota</taxon>
        <taxon>Negativicutes</taxon>
        <taxon>Veillonellales</taxon>
        <taxon>Veillonellaceae</taxon>
        <taxon>Dialister</taxon>
    </lineage>
</organism>
<feature type="transmembrane region" description="Helical" evidence="9">
    <location>
        <begin position="52"/>
        <end position="74"/>
    </location>
</feature>
<evidence type="ECO:0000313" key="10">
    <source>
        <dbReference type="EMBL" id="EFR42386.1"/>
    </source>
</evidence>
<feature type="transmembrane region" description="Helical" evidence="9">
    <location>
        <begin position="220"/>
        <end position="246"/>
    </location>
</feature>
<dbReference type="GO" id="GO:0005295">
    <property type="term" value="F:neutral L-amino acid:sodium symporter activity"/>
    <property type="evidence" value="ECO:0007669"/>
    <property type="project" value="TreeGrafter"/>
</dbReference>
<sequence>MEGEAKKLFSLVKNFVCKVSLIKQIIVGLIVGFLIAGFWQSAVPVVAVFGDLFVRALKSVAPVLVFFLVMNAMASKKEGQNTNMKPVIVLYILGTFLASLVGVTLSFLFPTTLSLQIANAEVSPPSGIIEVLHNLLLSLVDNPVNALLHANFIGILVWAIVLGLALRTCGKESTKVFFADVAETVTKVVGWIIRFAPLGIMGLVADSIGRSGFSALAGYAHLLIVLIGAYAIVALVMNPAIVYMYLRKNPYPLVWATIAQSGIYAFFTRSSAANIPVNLKLCERLGLDPDMYSISIPLGSAINMAGASITIAVLALAAANTLGIAVDLPTALLLCIVSTVGACGASGVAGGSLLLIPVACASFGISNDIAMQVVGVGFIISVLEDSSETALNSSSDVLFTATAEFAQRRKNGTLRAEDMVPKN</sequence>
<reference evidence="10 11" key="1">
    <citation type="submission" date="2010-11" db="EMBL/GenBank/DDBJ databases">
        <authorList>
            <person name="Durkin A.S."/>
            <person name="Madupu R."/>
            <person name="Torralba M."/>
            <person name="Gillis M."/>
            <person name="Methe B."/>
            <person name="Sutton G."/>
            <person name="Nelson K.E."/>
        </authorList>
    </citation>
    <scope>NUCLEOTIDE SEQUENCE [LARGE SCALE GENOMIC DNA]</scope>
    <source>
        <strain evidence="10 11">UPII 345-E</strain>
    </source>
</reference>
<evidence type="ECO:0000256" key="5">
    <source>
        <dbReference type="ARBA" id="ARBA00022847"/>
    </source>
</evidence>
<name>E4L9X8_9FIRM</name>
<dbReference type="eggNOG" id="COG3633">
    <property type="taxonomic scope" value="Bacteria"/>
</dbReference>
<comment type="catalytic activity">
    <reaction evidence="9">
        <text>L-serine(in) + Na(+)(in) = L-serine(out) + Na(+)(out)</text>
        <dbReference type="Rhea" id="RHEA:29575"/>
        <dbReference type="ChEBI" id="CHEBI:29101"/>
        <dbReference type="ChEBI" id="CHEBI:33384"/>
    </reaction>
</comment>
<comment type="subcellular location">
    <subcellularLocation>
        <location evidence="9">Cell membrane</location>
        <topology evidence="9">Multi-pass membrane protein</topology>
    </subcellularLocation>
    <subcellularLocation>
        <location evidence="1">Membrane</location>
        <topology evidence="1">Multi-pass membrane protein</topology>
    </subcellularLocation>
</comment>
<evidence type="ECO:0000256" key="8">
    <source>
        <dbReference type="ARBA" id="ARBA00023136"/>
    </source>
</evidence>
<comment type="function">
    <text evidence="9">Involved in the import of serine and threonine into the cell, with the concomitant import of sodium (symport system).</text>
</comment>
<keyword evidence="7 9" id="KW-1133">Transmembrane helix</keyword>
<dbReference type="FunFam" id="1.10.3860.10:FF:000003">
    <property type="entry name" value="Serine/threonine transporter sstT"/>
    <property type="match status" value="1"/>
</dbReference>
<dbReference type="InterPro" id="IPR036458">
    <property type="entry name" value="Na:dicarbo_symporter_sf"/>
</dbReference>
<evidence type="ECO:0000256" key="1">
    <source>
        <dbReference type="ARBA" id="ARBA00004141"/>
    </source>
</evidence>
<dbReference type="PRINTS" id="PR00173">
    <property type="entry name" value="EDTRNSPORT"/>
</dbReference>
<feature type="transmembrane region" description="Helical" evidence="9">
    <location>
        <begin position="253"/>
        <end position="272"/>
    </location>
</feature>
<feature type="transmembrane region" description="Helical" evidence="9">
    <location>
        <begin position="188"/>
        <end position="208"/>
    </location>
</feature>
<gene>
    <name evidence="9 10" type="primary">sstT</name>
    <name evidence="10" type="ORF">HMPREF9220_0139</name>
</gene>
<keyword evidence="6 9" id="KW-0029">Amino-acid transport</keyword>
<dbReference type="AlphaFoldDB" id="E4L9X8"/>
<protein>
    <recommendedName>
        <fullName evidence="9">Serine/threonine transporter SstT</fullName>
    </recommendedName>
    <alternativeName>
        <fullName evidence="9">Na(+)/serine-threonine symporter</fullName>
    </alternativeName>
</protein>
<evidence type="ECO:0000256" key="3">
    <source>
        <dbReference type="ARBA" id="ARBA00022475"/>
    </source>
</evidence>
<dbReference type="GO" id="GO:0015826">
    <property type="term" value="P:threonine transport"/>
    <property type="evidence" value="ECO:0007669"/>
    <property type="project" value="InterPro"/>
</dbReference>
<dbReference type="GO" id="GO:0032329">
    <property type="term" value="P:serine transport"/>
    <property type="evidence" value="ECO:0007669"/>
    <property type="project" value="InterPro"/>
</dbReference>
<accession>E4L9X8</accession>
<keyword evidence="8 9" id="KW-0472">Membrane</keyword>
<dbReference type="Pfam" id="PF00375">
    <property type="entry name" value="SDF"/>
    <property type="match status" value="1"/>
</dbReference>
<evidence type="ECO:0000256" key="2">
    <source>
        <dbReference type="ARBA" id="ARBA00022448"/>
    </source>
</evidence>
<comment type="catalytic activity">
    <reaction evidence="9">
        <text>L-threonine(in) + Na(+)(in) = L-threonine(out) + Na(+)(out)</text>
        <dbReference type="Rhea" id="RHEA:69999"/>
        <dbReference type="ChEBI" id="CHEBI:29101"/>
        <dbReference type="ChEBI" id="CHEBI:57926"/>
    </reaction>
</comment>
<dbReference type="PANTHER" id="PTHR42865:SF8">
    <property type="entry name" value="SERINE_THREONINE TRANSPORTER SSTT"/>
    <property type="match status" value="1"/>
</dbReference>
<keyword evidence="2 9" id="KW-0813">Transport</keyword>
<dbReference type="Gene3D" id="1.10.3860.10">
    <property type="entry name" value="Sodium:dicarboxylate symporter"/>
    <property type="match status" value="1"/>
</dbReference>
<dbReference type="NCBIfam" id="NF010151">
    <property type="entry name" value="PRK13628.1"/>
    <property type="match status" value="1"/>
</dbReference>
<dbReference type="InterPro" id="IPR023025">
    <property type="entry name" value="Ser_Thr_transp_SstT"/>
</dbReference>
<evidence type="ECO:0000256" key="4">
    <source>
        <dbReference type="ARBA" id="ARBA00022692"/>
    </source>
</evidence>
<dbReference type="GO" id="GO:0005886">
    <property type="term" value="C:plasma membrane"/>
    <property type="evidence" value="ECO:0007669"/>
    <property type="project" value="UniProtKB-SubCell"/>
</dbReference>
<keyword evidence="5 9" id="KW-0769">Symport</keyword>
<feature type="transmembrane region" description="Helical" evidence="9">
    <location>
        <begin position="21"/>
        <end position="40"/>
    </location>
</feature>